<evidence type="ECO:0000256" key="4">
    <source>
        <dbReference type="SAM" id="MobiDB-lite"/>
    </source>
</evidence>
<dbReference type="PANTHER" id="PTHR24286:SF232">
    <property type="entry name" value="CYTOCHROME P450 SUPERFAMILY PROTEIN"/>
    <property type="match status" value="1"/>
</dbReference>
<sequence>MQVTHERVQERDHDTTSSDFEPISEDEEETMEQDGRKRGKREAMIKATTIDEFLKENGIDLENVLASLDLPLNGPSTEPSYDGNDSAALHADYYNQVMADVDDKQGEPKKNKTRGKTICAKIYARLMHEREEVTFDMAHLVEIKDLLVFHTLIGWLYLKQQKISCGNMLTPSLSFHRVAKNGPLLVPGSQFIKLILYWRHPTIQALSQKNKHHKAQQKFPHHMGPINFRRVRAALRAASGTNEEPKRFEIFIATRKSQKRKELDEETQSVIVRINFIINNYIPACGGHRLTLLYMFVIISKTSKVYKLPVRHIKEQHQDEVQSLKGELGDVKEEVHGLHNMVKLLLQRSELGMSPEEIEAMLKNPQHSPVDANSCHGSTHIPNINMEHRLESDAYSLGQKRTRRYRKAAQSVASIPVLKVLLVTAIGLFLAVDQISILDEDARKKVNHDEQDSLRSSSGEEFLTWQDYKAMPFTQCVIDETLRLGGIAIWLMREAKEDIQYQAVHLDENVYNGALDFNPWRWMKPENEKTLLQFWNELQEHQLLLRRYHAWYSRNGLPREDAAEDDDGISFSYNNLLDR</sequence>
<dbReference type="PANTHER" id="PTHR24286">
    <property type="entry name" value="CYTOCHROME P450 26"/>
    <property type="match status" value="1"/>
</dbReference>
<dbReference type="Proteomes" id="UP001341840">
    <property type="component" value="Unassembled WGS sequence"/>
</dbReference>
<dbReference type="EMBL" id="JASCZI010151220">
    <property type="protein sequence ID" value="MED6171066.1"/>
    <property type="molecule type" value="Genomic_DNA"/>
</dbReference>
<dbReference type="InterPro" id="IPR004252">
    <property type="entry name" value="Probable_transposase_24"/>
</dbReference>
<proteinExistence type="inferred from homology"/>
<evidence type="ECO:0000256" key="1">
    <source>
        <dbReference type="ARBA" id="ARBA00010617"/>
    </source>
</evidence>
<dbReference type="InterPro" id="IPR036396">
    <property type="entry name" value="Cyt_P450_sf"/>
</dbReference>
<evidence type="ECO:0000256" key="2">
    <source>
        <dbReference type="ARBA" id="ARBA00022723"/>
    </source>
</evidence>
<protein>
    <submittedName>
        <fullName evidence="5">Uncharacterized protein</fullName>
    </submittedName>
</protein>
<organism evidence="5 6">
    <name type="scientific">Stylosanthes scabra</name>
    <dbReference type="NCBI Taxonomy" id="79078"/>
    <lineage>
        <taxon>Eukaryota</taxon>
        <taxon>Viridiplantae</taxon>
        <taxon>Streptophyta</taxon>
        <taxon>Embryophyta</taxon>
        <taxon>Tracheophyta</taxon>
        <taxon>Spermatophyta</taxon>
        <taxon>Magnoliopsida</taxon>
        <taxon>eudicotyledons</taxon>
        <taxon>Gunneridae</taxon>
        <taxon>Pentapetalae</taxon>
        <taxon>rosids</taxon>
        <taxon>fabids</taxon>
        <taxon>Fabales</taxon>
        <taxon>Fabaceae</taxon>
        <taxon>Papilionoideae</taxon>
        <taxon>50 kb inversion clade</taxon>
        <taxon>dalbergioids sensu lato</taxon>
        <taxon>Dalbergieae</taxon>
        <taxon>Pterocarpus clade</taxon>
        <taxon>Stylosanthes</taxon>
    </lineage>
</organism>
<gene>
    <name evidence="5" type="ORF">PIB30_037182</name>
</gene>
<evidence type="ECO:0000256" key="3">
    <source>
        <dbReference type="ARBA" id="ARBA00023004"/>
    </source>
</evidence>
<evidence type="ECO:0000313" key="5">
    <source>
        <dbReference type="EMBL" id="MED6171066.1"/>
    </source>
</evidence>
<dbReference type="Pfam" id="PF03004">
    <property type="entry name" value="Transposase_24"/>
    <property type="match status" value="1"/>
</dbReference>
<dbReference type="Pfam" id="PF00067">
    <property type="entry name" value="p450"/>
    <property type="match status" value="1"/>
</dbReference>
<accession>A0ABU6VCM2</accession>
<feature type="compositionally biased region" description="Acidic residues" evidence="4">
    <location>
        <begin position="22"/>
        <end position="32"/>
    </location>
</feature>
<dbReference type="InterPro" id="IPR001128">
    <property type="entry name" value="Cyt_P450"/>
</dbReference>
<keyword evidence="3" id="KW-0408">Iron</keyword>
<dbReference type="SUPFAM" id="SSF48264">
    <property type="entry name" value="Cytochrome P450"/>
    <property type="match status" value="1"/>
</dbReference>
<reference evidence="5 6" key="1">
    <citation type="journal article" date="2023" name="Plants (Basel)">
        <title>Bridging the Gap: Combining Genomics and Transcriptomics Approaches to Understand Stylosanthes scabra, an Orphan Legume from the Brazilian Caatinga.</title>
        <authorList>
            <person name="Ferreira-Neto J.R.C."/>
            <person name="da Silva M.D."/>
            <person name="Binneck E."/>
            <person name="de Melo N.F."/>
            <person name="da Silva R.H."/>
            <person name="de Melo A.L.T.M."/>
            <person name="Pandolfi V."/>
            <person name="Bustamante F.O."/>
            <person name="Brasileiro-Vidal A.C."/>
            <person name="Benko-Iseppon A.M."/>
        </authorList>
    </citation>
    <scope>NUCLEOTIDE SEQUENCE [LARGE SCALE GENOMIC DNA]</scope>
    <source>
        <tissue evidence="5">Leaves</tissue>
    </source>
</reference>
<keyword evidence="6" id="KW-1185">Reference proteome</keyword>
<name>A0ABU6VCM2_9FABA</name>
<comment type="similarity">
    <text evidence="1">Belongs to the cytochrome P450 family.</text>
</comment>
<feature type="compositionally biased region" description="Basic and acidic residues" evidence="4">
    <location>
        <begin position="1"/>
        <end position="16"/>
    </location>
</feature>
<keyword evidence="2" id="KW-0479">Metal-binding</keyword>
<evidence type="ECO:0000313" key="6">
    <source>
        <dbReference type="Proteomes" id="UP001341840"/>
    </source>
</evidence>
<comment type="caution">
    <text evidence="5">The sequence shown here is derived from an EMBL/GenBank/DDBJ whole genome shotgun (WGS) entry which is preliminary data.</text>
</comment>
<dbReference type="Gene3D" id="1.10.630.10">
    <property type="entry name" value="Cytochrome P450"/>
    <property type="match status" value="1"/>
</dbReference>
<feature type="region of interest" description="Disordered" evidence="4">
    <location>
        <begin position="1"/>
        <end position="40"/>
    </location>
</feature>